<dbReference type="PIRSF" id="PIRSF029745">
    <property type="entry name" value="FhaC"/>
    <property type="match status" value="1"/>
</dbReference>
<comment type="caution">
    <text evidence="8">The sequence shown here is derived from an EMBL/GenBank/DDBJ whole genome shotgun (WGS) entry which is preliminary data.</text>
</comment>
<dbReference type="PANTHER" id="PTHR34597:SF3">
    <property type="entry name" value="OUTER MEMBRANE TRANSPORTER CDIB"/>
    <property type="match status" value="1"/>
</dbReference>
<dbReference type="Gene3D" id="3.10.20.310">
    <property type="entry name" value="membrane protein fhac"/>
    <property type="match status" value="1"/>
</dbReference>
<evidence type="ECO:0000259" key="6">
    <source>
        <dbReference type="Pfam" id="PF08479"/>
    </source>
</evidence>
<evidence type="ECO:0000256" key="4">
    <source>
        <dbReference type="SAM" id="SignalP"/>
    </source>
</evidence>
<feature type="domain" description="ShlB POTRA" evidence="7">
    <location>
        <begin position="174"/>
        <end position="227"/>
    </location>
</feature>
<dbReference type="Pfam" id="PF03865">
    <property type="entry name" value="ShlB"/>
    <property type="match status" value="1"/>
</dbReference>
<name>A0ABX2M161_9BURK</name>
<gene>
    <name evidence="8" type="ORF">HNO84_10305</name>
</gene>
<sequence length="583" mass="62952">MYRFQIRRIAVAVLGILSHSLSAAQAPGDRADAARANAAAQQQLLQQQEAQQRAGQLMSPSVHLGREQARDEVVLPVEQPCFEISEFLLTVPDVLPAAARTAGASALPQDPFAFAREWLEQYRGRCLGGNGIGILVKNLNALILSRGYITTRVVVADEQNLAGGRLRLSLIPGTIGTIRFEDPRESGTPRSAFPARPGDLLELAALEQGLEQMRQIPSQDVDVKVVPAPAPGQSDVVVLVERQKPWRVTAFADNGGYRNTGKMQQALYLGIDNPLGLNDQLNLGVSRSAANNGGGTKGWTVTYMLPTGYWTTNVSVYANAYRQKVTGAVTTFSASGESTGGELRVSRVISRAQNHVLGIFAKLGKRTARGFIEDTEIPSQNRNSTYVEVGLSNRSYLGAMQVDADLAHRQGVPWLGAKDAPPNSAQTPYYRLQQANLSLKMPFSVADYRAAYTSSAHVRYTPDQQFFVDALAIGNRWTVRGFDGESNLRGETGGYWRNEVETGLPGTRHALYAGLDYGRVGGAMASAQSGNQLAGMAVGVRGAWADGTLGALSFNLFLGTPLYKPTGFQTSNMAGGFEFAYQY</sequence>
<dbReference type="InterPro" id="IPR035251">
    <property type="entry name" value="ShlB_POTRA"/>
</dbReference>
<feature type="chain" id="PRO_5046876286" evidence="4">
    <location>
        <begin position="24"/>
        <end position="583"/>
    </location>
</feature>
<dbReference type="InterPro" id="IPR051544">
    <property type="entry name" value="TPS_OM_transporter"/>
</dbReference>
<protein>
    <submittedName>
        <fullName evidence="8">ShlB/FhaC/HecB family hemolysin secretion/activation protein</fullName>
    </submittedName>
</protein>
<keyword evidence="1" id="KW-1134">Transmembrane beta strand</keyword>
<keyword evidence="1" id="KW-0472">Membrane</keyword>
<dbReference type="EMBL" id="JABFMT010000008">
    <property type="protein sequence ID" value="NUU01992.1"/>
    <property type="molecule type" value="Genomic_DNA"/>
</dbReference>
<evidence type="ECO:0000313" key="8">
    <source>
        <dbReference type="EMBL" id="NUU01992.1"/>
    </source>
</evidence>
<dbReference type="Gene3D" id="2.40.160.50">
    <property type="entry name" value="membrane protein fhac: a member of the omp85/tpsb transporter family"/>
    <property type="match status" value="1"/>
</dbReference>
<evidence type="ECO:0000259" key="5">
    <source>
        <dbReference type="Pfam" id="PF03865"/>
    </source>
</evidence>
<dbReference type="PANTHER" id="PTHR34597">
    <property type="entry name" value="SLR1661 PROTEIN"/>
    <property type="match status" value="1"/>
</dbReference>
<dbReference type="RefSeq" id="WP_079218693.1">
    <property type="nucleotide sequence ID" value="NZ_CP018845.1"/>
</dbReference>
<proteinExistence type="predicted"/>
<feature type="signal peptide" evidence="4">
    <location>
        <begin position="1"/>
        <end position="23"/>
    </location>
</feature>
<dbReference type="Proteomes" id="UP000536746">
    <property type="component" value="Unassembled WGS sequence"/>
</dbReference>
<dbReference type="InterPro" id="IPR005565">
    <property type="entry name" value="Hemolysn_activator_HlyB_C"/>
</dbReference>
<keyword evidence="3" id="KW-0998">Cell outer membrane</keyword>
<evidence type="ECO:0000256" key="1">
    <source>
        <dbReference type="ARBA" id="ARBA00022452"/>
    </source>
</evidence>
<dbReference type="Pfam" id="PF08479">
    <property type="entry name" value="POTRA_2"/>
    <property type="match status" value="1"/>
</dbReference>
<keyword evidence="4" id="KW-0732">Signal</keyword>
<dbReference type="Pfam" id="PF17287">
    <property type="entry name" value="POTRA_3"/>
    <property type="match status" value="1"/>
</dbReference>
<feature type="domain" description="Polypeptide-transport-associated ShlB-type" evidence="6">
    <location>
        <begin position="103"/>
        <end position="173"/>
    </location>
</feature>
<organism evidence="8 9">
    <name type="scientific">Herbaspirillum robiniae</name>
    <dbReference type="NCBI Taxonomy" id="2014887"/>
    <lineage>
        <taxon>Bacteria</taxon>
        <taxon>Pseudomonadati</taxon>
        <taxon>Pseudomonadota</taxon>
        <taxon>Betaproteobacteria</taxon>
        <taxon>Burkholderiales</taxon>
        <taxon>Oxalobacteraceae</taxon>
        <taxon>Herbaspirillum</taxon>
    </lineage>
</organism>
<evidence type="ECO:0000259" key="7">
    <source>
        <dbReference type="Pfam" id="PF17287"/>
    </source>
</evidence>
<feature type="domain" description="Haemolysin activator HlyB C-terminal" evidence="5">
    <location>
        <begin position="232"/>
        <end position="542"/>
    </location>
</feature>
<dbReference type="InterPro" id="IPR013686">
    <property type="entry name" value="Polypept-transport_assoc_ShlB"/>
</dbReference>
<evidence type="ECO:0000313" key="9">
    <source>
        <dbReference type="Proteomes" id="UP000536746"/>
    </source>
</evidence>
<evidence type="ECO:0000256" key="2">
    <source>
        <dbReference type="ARBA" id="ARBA00022692"/>
    </source>
</evidence>
<keyword evidence="2" id="KW-0812">Transmembrane</keyword>
<dbReference type="InterPro" id="IPR027282">
    <property type="entry name" value="TPS"/>
</dbReference>
<evidence type="ECO:0000256" key="3">
    <source>
        <dbReference type="ARBA" id="ARBA00023237"/>
    </source>
</evidence>
<reference evidence="8 9" key="1">
    <citation type="journal article" date="2020" name="Front. Plant Sci.">
        <title>Isolation of Rhizosphere Bacteria That Improve Quality and Water Stress Tolerance in Greenhouse Ornamentals.</title>
        <authorList>
            <person name="Nordstedt N.P."/>
            <person name="Jones M.L."/>
        </authorList>
    </citation>
    <scope>NUCLEOTIDE SEQUENCE [LARGE SCALE GENOMIC DNA]</scope>
    <source>
        <strain evidence="8 9">C6C2</strain>
    </source>
</reference>
<keyword evidence="9" id="KW-1185">Reference proteome</keyword>
<accession>A0ABX2M161</accession>